<dbReference type="EMBL" id="LAZR01023772">
    <property type="protein sequence ID" value="KKL77357.1"/>
    <property type="molecule type" value="Genomic_DNA"/>
</dbReference>
<evidence type="ECO:0000313" key="1">
    <source>
        <dbReference type="EMBL" id="KKL77357.1"/>
    </source>
</evidence>
<accession>A0A0F9HQE1</accession>
<protein>
    <submittedName>
        <fullName evidence="1">Uncharacterized protein</fullName>
    </submittedName>
</protein>
<sequence>GLLTPALFRRAARQPKSAKSRSLGTGLAVRRFPRTLDALNGNRGEPHTQEFVVIPRGTDSEPGRPGIERVIFSQRDAEAKSFRDTKSSCTVFNQQPEPEFGPDGSGPYRITRVRLDGPREGQGYTVEIFLPRSLFKVPVFAPGWHVGFDCSVQAGYRGRTLAQTWASEDALNGTDGGKRPKAWGDLLMLGTDPYIVVQNADESYQRSDAIVQGHSYLFTVVDPDRNTSLTNRDTVLVTAEVARADGLGDVEVFILRETEANSGIFRGFIDTQPGAGRQVQGALEFEPGDEVRFGYVDMANAKGQRNVIYEVKLPVAAPLCRIARPRGR</sequence>
<gene>
    <name evidence="1" type="ORF">LCGC14_2035710</name>
</gene>
<reference evidence="1" key="1">
    <citation type="journal article" date="2015" name="Nature">
        <title>Complex archaea that bridge the gap between prokaryotes and eukaryotes.</title>
        <authorList>
            <person name="Spang A."/>
            <person name="Saw J.H."/>
            <person name="Jorgensen S.L."/>
            <person name="Zaremba-Niedzwiedzka K."/>
            <person name="Martijn J."/>
            <person name="Lind A.E."/>
            <person name="van Eijk R."/>
            <person name="Schleper C."/>
            <person name="Guy L."/>
            <person name="Ettema T.J."/>
        </authorList>
    </citation>
    <scope>NUCLEOTIDE SEQUENCE</scope>
</reference>
<organism evidence="1">
    <name type="scientific">marine sediment metagenome</name>
    <dbReference type="NCBI Taxonomy" id="412755"/>
    <lineage>
        <taxon>unclassified sequences</taxon>
        <taxon>metagenomes</taxon>
        <taxon>ecological metagenomes</taxon>
    </lineage>
</organism>
<comment type="caution">
    <text evidence="1">The sequence shown here is derived from an EMBL/GenBank/DDBJ whole genome shotgun (WGS) entry which is preliminary data.</text>
</comment>
<feature type="non-terminal residue" evidence="1">
    <location>
        <position position="1"/>
    </location>
</feature>
<dbReference type="Gene3D" id="2.60.40.1190">
    <property type="match status" value="1"/>
</dbReference>
<dbReference type="AlphaFoldDB" id="A0A0F9HQE1"/>
<name>A0A0F9HQE1_9ZZZZ</name>
<proteinExistence type="predicted"/>